<dbReference type="Proteomes" id="UP001630127">
    <property type="component" value="Unassembled WGS sequence"/>
</dbReference>
<dbReference type="AlphaFoldDB" id="A0ABD2ZZ87"/>
<accession>A0ABD2ZZ87</accession>
<organism evidence="1 2">
    <name type="scientific">Cinchona calisaya</name>
    <dbReference type="NCBI Taxonomy" id="153742"/>
    <lineage>
        <taxon>Eukaryota</taxon>
        <taxon>Viridiplantae</taxon>
        <taxon>Streptophyta</taxon>
        <taxon>Embryophyta</taxon>
        <taxon>Tracheophyta</taxon>
        <taxon>Spermatophyta</taxon>
        <taxon>Magnoliopsida</taxon>
        <taxon>eudicotyledons</taxon>
        <taxon>Gunneridae</taxon>
        <taxon>Pentapetalae</taxon>
        <taxon>asterids</taxon>
        <taxon>lamiids</taxon>
        <taxon>Gentianales</taxon>
        <taxon>Rubiaceae</taxon>
        <taxon>Cinchonoideae</taxon>
        <taxon>Cinchoneae</taxon>
        <taxon>Cinchona</taxon>
    </lineage>
</organism>
<reference evidence="1 2" key="1">
    <citation type="submission" date="2024-11" db="EMBL/GenBank/DDBJ databases">
        <title>A near-complete genome assembly of Cinchona calisaya.</title>
        <authorList>
            <person name="Lian D.C."/>
            <person name="Zhao X.W."/>
            <person name="Wei L."/>
        </authorList>
    </citation>
    <scope>NUCLEOTIDE SEQUENCE [LARGE SCALE GENOMIC DNA]</scope>
    <source>
        <tissue evidence="1">Nenye</tissue>
    </source>
</reference>
<protein>
    <submittedName>
        <fullName evidence="1">Uncharacterized protein</fullName>
    </submittedName>
</protein>
<dbReference type="EMBL" id="JBJUIK010000006">
    <property type="protein sequence ID" value="KAL3524789.1"/>
    <property type="molecule type" value="Genomic_DNA"/>
</dbReference>
<name>A0ABD2ZZ87_9GENT</name>
<keyword evidence="2" id="KW-1185">Reference proteome</keyword>
<evidence type="ECO:0000313" key="1">
    <source>
        <dbReference type="EMBL" id="KAL3524789.1"/>
    </source>
</evidence>
<comment type="caution">
    <text evidence="1">The sequence shown here is derived from an EMBL/GenBank/DDBJ whole genome shotgun (WGS) entry which is preliminary data.</text>
</comment>
<sequence length="88" mass="10149">MEYMVKLEGLLFADKLDNTRDKNRHATAGSEGWQLRLEFKIGTLGDDLSFIDFLKESRPCLRLDLFKAIGEWEEQAVVEATPTEESER</sequence>
<gene>
    <name evidence="1" type="ORF">ACH5RR_013161</name>
</gene>
<proteinExistence type="predicted"/>
<evidence type="ECO:0000313" key="2">
    <source>
        <dbReference type="Proteomes" id="UP001630127"/>
    </source>
</evidence>